<evidence type="ECO:0000256" key="4">
    <source>
        <dbReference type="ARBA" id="ARBA00022692"/>
    </source>
</evidence>
<dbReference type="eggNOG" id="COG0697">
    <property type="taxonomic scope" value="Bacteria"/>
</dbReference>
<feature type="transmembrane region" description="Helical" evidence="7">
    <location>
        <begin position="46"/>
        <end position="66"/>
    </location>
</feature>
<keyword evidence="4 7" id="KW-0812">Transmembrane</keyword>
<feature type="transmembrane region" description="Helical" evidence="7">
    <location>
        <begin position="78"/>
        <end position="96"/>
    </location>
</feature>
<name>C0BZM3_9FIRM</name>
<feature type="transmembrane region" description="Helical" evidence="7">
    <location>
        <begin position="217"/>
        <end position="238"/>
    </location>
</feature>
<evidence type="ECO:0000256" key="3">
    <source>
        <dbReference type="ARBA" id="ARBA00022475"/>
    </source>
</evidence>
<keyword evidence="5 7" id="KW-1133">Transmembrane helix</keyword>
<accession>C0BZM3</accession>
<protein>
    <submittedName>
        <fullName evidence="9">Membrane protein</fullName>
    </submittedName>
</protein>
<feature type="transmembrane region" description="Helical" evidence="7">
    <location>
        <begin position="21"/>
        <end position="40"/>
    </location>
</feature>
<keyword evidence="6 7" id="KW-0472">Membrane</keyword>
<evidence type="ECO:0000256" key="6">
    <source>
        <dbReference type="ARBA" id="ARBA00023136"/>
    </source>
</evidence>
<organism evidence="9 10">
    <name type="scientific">[Clostridium] hylemonae DSM 15053</name>
    <dbReference type="NCBI Taxonomy" id="553973"/>
    <lineage>
        <taxon>Bacteria</taxon>
        <taxon>Bacillati</taxon>
        <taxon>Bacillota</taxon>
        <taxon>Clostridia</taxon>
        <taxon>Lachnospirales</taxon>
        <taxon>Lachnospiraceae</taxon>
    </lineage>
</organism>
<dbReference type="OrthoDB" id="6707571at2"/>
<feature type="transmembrane region" description="Helical" evidence="7">
    <location>
        <begin position="134"/>
        <end position="153"/>
    </location>
</feature>
<evidence type="ECO:0000256" key="2">
    <source>
        <dbReference type="ARBA" id="ARBA00007362"/>
    </source>
</evidence>
<sequence length="310" mass="33834">MSRKRDLTEKSKKTEKNKKNVICLHIAVMLFGVSGVIAQFVDVPAIMVALGRVVSSSLLLLVIALVKKERLRLNCRKDYILIILTGIVMAVHWTTFFQSIQVSTVAVGTITFSTFPLFLTFLEPLVFRERISAGNIMKAVILLIGVVITIPEFSLDNHITVGIIWGMLCSVTYAVMTLANRYFSGRYAGRIICLYEQGTAAVVLLPALAWVKVSWQFKDVLGVAFIGIICTAFAYSLYVSAQKGVKAQTAGIISGMETVYGVLYALILLGEMPTAREIAGGIVILGVALYSSLRTEEKNTVSQVPATGEV</sequence>
<feature type="domain" description="EamA" evidence="8">
    <location>
        <begin position="21"/>
        <end position="149"/>
    </location>
</feature>
<evidence type="ECO:0000256" key="5">
    <source>
        <dbReference type="ARBA" id="ARBA00022989"/>
    </source>
</evidence>
<keyword evidence="10" id="KW-1185">Reference proteome</keyword>
<keyword evidence="3" id="KW-1003">Cell membrane</keyword>
<dbReference type="PANTHER" id="PTHR42920">
    <property type="entry name" value="OS03G0707200 PROTEIN-RELATED"/>
    <property type="match status" value="1"/>
</dbReference>
<dbReference type="SUPFAM" id="SSF103481">
    <property type="entry name" value="Multidrug resistance efflux transporter EmrE"/>
    <property type="match status" value="2"/>
</dbReference>
<reference evidence="9" key="2">
    <citation type="submission" date="2013-06" db="EMBL/GenBank/DDBJ databases">
        <title>Draft genome sequence of Clostridium hylemonae (DSM 15053).</title>
        <authorList>
            <person name="Sudarsanam P."/>
            <person name="Ley R."/>
            <person name="Guruge J."/>
            <person name="Turnbaugh P.J."/>
            <person name="Mahowald M."/>
            <person name="Liep D."/>
            <person name="Gordon J."/>
        </authorList>
    </citation>
    <scope>NUCLEOTIDE SEQUENCE</scope>
    <source>
        <strain evidence="9">DSM 15053</strain>
    </source>
</reference>
<comment type="caution">
    <text evidence="9">The sequence shown here is derived from an EMBL/GenBank/DDBJ whole genome shotgun (WGS) entry which is preliminary data.</text>
</comment>
<evidence type="ECO:0000259" key="8">
    <source>
        <dbReference type="Pfam" id="PF00892"/>
    </source>
</evidence>
<dbReference type="PANTHER" id="PTHR42920:SF5">
    <property type="entry name" value="EAMA DOMAIN-CONTAINING PROTEIN"/>
    <property type="match status" value="1"/>
</dbReference>
<dbReference type="EMBL" id="ABYI02000019">
    <property type="protein sequence ID" value="EEG74601.1"/>
    <property type="molecule type" value="Genomic_DNA"/>
</dbReference>
<feature type="transmembrane region" description="Helical" evidence="7">
    <location>
        <begin position="275"/>
        <end position="293"/>
    </location>
</feature>
<dbReference type="GO" id="GO:0005886">
    <property type="term" value="C:plasma membrane"/>
    <property type="evidence" value="ECO:0007669"/>
    <property type="project" value="UniProtKB-SubCell"/>
</dbReference>
<dbReference type="InterPro" id="IPR051258">
    <property type="entry name" value="Diverse_Substrate_Transporter"/>
</dbReference>
<comment type="subcellular location">
    <subcellularLocation>
        <location evidence="1">Cell membrane</location>
        <topology evidence="1">Multi-pass membrane protein</topology>
    </subcellularLocation>
</comment>
<evidence type="ECO:0000256" key="1">
    <source>
        <dbReference type="ARBA" id="ARBA00004651"/>
    </source>
</evidence>
<dbReference type="STRING" id="553973.CLOHYLEM_05265"/>
<proteinExistence type="inferred from homology"/>
<gene>
    <name evidence="9" type="ORF">CLOHYLEM_05265</name>
</gene>
<dbReference type="Proteomes" id="UP000004893">
    <property type="component" value="Unassembled WGS sequence"/>
</dbReference>
<feature type="transmembrane region" description="Helical" evidence="7">
    <location>
        <begin position="102"/>
        <end position="122"/>
    </location>
</feature>
<dbReference type="HOGENOM" id="CLU_033863_15_3_9"/>
<feature type="transmembrane region" description="Helical" evidence="7">
    <location>
        <begin position="191"/>
        <end position="211"/>
    </location>
</feature>
<evidence type="ECO:0000313" key="10">
    <source>
        <dbReference type="Proteomes" id="UP000004893"/>
    </source>
</evidence>
<dbReference type="InterPro" id="IPR037185">
    <property type="entry name" value="EmrE-like"/>
</dbReference>
<dbReference type="Pfam" id="PF00892">
    <property type="entry name" value="EamA"/>
    <property type="match status" value="2"/>
</dbReference>
<feature type="domain" description="EamA" evidence="8">
    <location>
        <begin position="161"/>
        <end position="289"/>
    </location>
</feature>
<feature type="transmembrane region" description="Helical" evidence="7">
    <location>
        <begin position="250"/>
        <end position="269"/>
    </location>
</feature>
<comment type="similarity">
    <text evidence="2">Belongs to the EamA transporter family.</text>
</comment>
<evidence type="ECO:0000313" key="9">
    <source>
        <dbReference type="EMBL" id="EEG74601.1"/>
    </source>
</evidence>
<reference evidence="9" key="1">
    <citation type="submission" date="2009-02" db="EMBL/GenBank/DDBJ databases">
        <authorList>
            <person name="Fulton L."/>
            <person name="Clifton S."/>
            <person name="Fulton B."/>
            <person name="Xu J."/>
            <person name="Minx P."/>
            <person name="Pepin K.H."/>
            <person name="Johnson M."/>
            <person name="Bhonagiri V."/>
            <person name="Nash W.E."/>
            <person name="Mardis E.R."/>
            <person name="Wilson R.K."/>
        </authorList>
    </citation>
    <scope>NUCLEOTIDE SEQUENCE [LARGE SCALE GENOMIC DNA]</scope>
    <source>
        <strain evidence="9">DSM 15053</strain>
    </source>
</reference>
<dbReference type="RefSeq" id="WP_006442600.1">
    <property type="nucleotide sequence ID" value="NZ_CP036524.1"/>
</dbReference>
<evidence type="ECO:0000256" key="7">
    <source>
        <dbReference type="SAM" id="Phobius"/>
    </source>
</evidence>
<dbReference type="InterPro" id="IPR000620">
    <property type="entry name" value="EamA_dom"/>
</dbReference>
<feature type="transmembrane region" description="Helical" evidence="7">
    <location>
        <begin position="159"/>
        <end position="179"/>
    </location>
</feature>
<dbReference type="AlphaFoldDB" id="C0BZM3"/>